<organism evidence="1 2">
    <name type="scientific">Sulfitobacter geojensis</name>
    <dbReference type="NCBI Taxonomy" id="1342299"/>
    <lineage>
        <taxon>Bacteria</taxon>
        <taxon>Pseudomonadati</taxon>
        <taxon>Pseudomonadota</taxon>
        <taxon>Alphaproteobacteria</taxon>
        <taxon>Rhodobacterales</taxon>
        <taxon>Roseobacteraceae</taxon>
        <taxon>Sulfitobacter</taxon>
    </lineage>
</organism>
<name>A0AAE2VUT5_9RHOB</name>
<gene>
    <name evidence="1" type="ORF">JQV55_00855</name>
</gene>
<dbReference type="EMBL" id="JAFBRM010000001">
    <property type="protein sequence ID" value="MBM1712106.1"/>
    <property type="molecule type" value="Genomic_DNA"/>
</dbReference>
<dbReference type="Gene3D" id="3.40.50.1110">
    <property type="entry name" value="SGNH hydrolase"/>
    <property type="match status" value="1"/>
</dbReference>
<dbReference type="InterPro" id="IPR006311">
    <property type="entry name" value="TAT_signal"/>
</dbReference>
<accession>A0AAE2VUT5</accession>
<keyword evidence="2" id="KW-1185">Reference proteome</keyword>
<comment type="caution">
    <text evidence="1">The sequence shown here is derived from an EMBL/GenBank/DDBJ whole genome shotgun (WGS) entry which is preliminary data.</text>
</comment>
<dbReference type="PROSITE" id="PS51318">
    <property type="entry name" value="TAT"/>
    <property type="match status" value="1"/>
</dbReference>
<sequence>MPSLTRRAVLGFLTLALGVGAYSFARRQRGAKRAKALYARALPAPSGPLRAYHLGHSLVGRDMPAMLAQLAGSGHRYDSQLGWGTSLMQHWEPDQPVNGFDVENDHPRFRPAQEALASGDYDAVVLTEMVEIKDAIRYHDSATYLAHWAGLARQGNPQARIYLYETWHHTNDPAGWLARIDADLSERWLERVLYPALGKTDAPIHLIPAGQVMAACVRAITAQGGLDGVTGVDDLMARNADGTPDTIHFNDLGAYLVALTHYAVLYQRSPLGLPHQLKRADGSPADAPSAALAALMQRTVWHVVGRHVQTGVAA</sequence>
<proteinExistence type="predicted"/>
<reference evidence="1 2" key="1">
    <citation type="submission" date="2021-01" db="EMBL/GenBank/DDBJ databases">
        <title>Diatom-associated Roseobacters Show Island Model of Population Structure.</title>
        <authorList>
            <person name="Qu L."/>
            <person name="Feng X."/>
            <person name="Chen Y."/>
            <person name="Li L."/>
            <person name="Wang X."/>
            <person name="Hu Z."/>
            <person name="Wang H."/>
            <person name="Luo H."/>
        </authorList>
    </citation>
    <scope>NUCLEOTIDE SEQUENCE [LARGE SCALE GENOMIC DNA]</scope>
    <source>
        <strain evidence="1 2">TR60-84</strain>
    </source>
</reference>
<dbReference type="AlphaFoldDB" id="A0AAE2VUT5"/>
<evidence type="ECO:0000313" key="2">
    <source>
        <dbReference type="Proteomes" id="UP000732193"/>
    </source>
</evidence>
<dbReference type="GO" id="GO:0016788">
    <property type="term" value="F:hydrolase activity, acting on ester bonds"/>
    <property type="evidence" value="ECO:0007669"/>
    <property type="project" value="UniProtKB-ARBA"/>
</dbReference>
<dbReference type="InterPro" id="IPR036514">
    <property type="entry name" value="SGNH_hydro_sf"/>
</dbReference>
<dbReference type="Proteomes" id="UP000732193">
    <property type="component" value="Unassembled WGS sequence"/>
</dbReference>
<protein>
    <submittedName>
        <fullName evidence="1">Uncharacterized protein</fullName>
    </submittedName>
</protein>
<dbReference type="RefSeq" id="WP_203240942.1">
    <property type="nucleotide sequence ID" value="NZ_JAFBRH010000001.1"/>
</dbReference>
<evidence type="ECO:0000313" key="1">
    <source>
        <dbReference type="EMBL" id="MBM1712106.1"/>
    </source>
</evidence>